<sequence length="59" mass="6783">MRSGRLIAYRPDAYAQQLTTKRGTSGFCVTPHQKMGCRKLMLFVELLCLLKVVRESRHS</sequence>
<dbReference type="AlphaFoldDB" id="A0A256GCU7"/>
<evidence type="ECO:0000313" key="1">
    <source>
        <dbReference type="EMBL" id="OYR24858.1"/>
    </source>
</evidence>
<proteinExistence type="predicted"/>
<reference evidence="1 2" key="1">
    <citation type="submission" date="2017-07" db="EMBL/GenBank/DDBJ databases">
        <title>Phylogenetic study on the rhizospheric bacterium Ochrobactrum sp. A44.</title>
        <authorList>
            <person name="Krzyzanowska D.M."/>
            <person name="Ossowicki A."/>
            <person name="Rajewska M."/>
            <person name="Maciag T."/>
            <person name="Kaczynski Z."/>
            <person name="Czerwicka M."/>
            <person name="Jafra S."/>
        </authorList>
    </citation>
    <scope>NUCLEOTIDE SEQUENCE [LARGE SCALE GENOMIC DNA]</scope>
    <source>
        <strain evidence="1 2">CCUG 30717</strain>
    </source>
</reference>
<name>A0A256GCU7_9HYPH</name>
<evidence type="ECO:0000313" key="2">
    <source>
        <dbReference type="Proteomes" id="UP000216188"/>
    </source>
</evidence>
<comment type="caution">
    <text evidence="1">The sequence shown here is derived from an EMBL/GenBank/DDBJ whole genome shotgun (WGS) entry which is preliminary data.</text>
</comment>
<organism evidence="1 2">
    <name type="scientific">Brucella pseudogrignonensis</name>
    <dbReference type="NCBI Taxonomy" id="419475"/>
    <lineage>
        <taxon>Bacteria</taxon>
        <taxon>Pseudomonadati</taxon>
        <taxon>Pseudomonadota</taxon>
        <taxon>Alphaproteobacteria</taxon>
        <taxon>Hyphomicrobiales</taxon>
        <taxon>Brucellaceae</taxon>
        <taxon>Brucella/Ochrobactrum group</taxon>
        <taxon>Brucella</taxon>
    </lineage>
</organism>
<keyword evidence="2" id="KW-1185">Reference proteome</keyword>
<dbReference type="Proteomes" id="UP000216188">
    <property type="component" value="Unassembled WGS sequence"/>
</dbReference>
<dbReference type="EMBL" id="NNRM01000030">
    <property type="protein sequence ID" value="OYR24858.1"/>
    <property type="molecule type" value="Genomic_DNA"/>
</dbReference>
<gene>
    <name evidence="1" type="ORF">CEV34_5670</name>
</gene>
<accession>A0A256GCU7</accession>
<protein>
    <submittedName>
        <fullName evidence="1">Uncharacterized protein</fullName>
    </submittedName>
</protein>